<dbReference type="OrthoDB" id="9792792at2"/>
<evidence type="ECO:0000256" key="3">
    <source>
        <dbReference type="ARBA" id="ARBA00022112"/>
    </source>
</evidence>
<dbReference type="GO" id="GO:0046872">
    <property type="term" value="F:metal ion binding"/>
    <property type="evidence" value="ECO:0007669"/>
    <property type="project" value="UniProtKB-KW"/>
</dbReference>
<evidence type="ECO:0000313" key="6">
    <source>
        <dbReference type="EMBL" id="APZ95512.1"/>
    </source>
</evidence>
<dbReference type="KEGG" id="fmr:Fuma_05170"/>
<dbReference type="PANTHER" id="PTHR13799:SF14">
    <property type="entry name" value="GTP CYCLOHYDROLASE 1 TYPE 2 HOMOLOG"/>
    <property type="match status" value="1"/>
</dbReference>
<evidence type="ECO:0000256" key="2">
    <source>
        <dbReference type="ARBA" id="ARBA00011643"/>
    </source>
</evidence>
<dbReference type="Gene3D" id="3.40.1390.30">
    <property type="entry name" value="NIF3 (NGG1p interacting factor 3)-like"/>
    <property type="match status" value="2"/>
</dbReference>
<comment type="similarity">
    <text evidence="1">Belongs to the GTP cyclohydrolase I type 2/NIF3 family.</text>
</comment>
<comment type="subunit">
    <text evidence="2">Homohexamer.</text>
</comment>
<gene>
    <name evidence="6" type="ORF">Fuma_05170</name>
</gene>
<dbReference type="InterPro" id="IPR002678">
    <property type="entry name" value="DUF34/NIF3"/>
</dbReference>
<evidence type="ECO:0000256" key="5">
    <source>
        <dbReference type="PIRSR" id="PIRSR602678-1"/>
    </source>
</evidence>
<feature type="binding site" evidence="5">
    <location>
        <position position="104"/>
    </location>
    <ligand>
        <name>a divalent metal cation</name>
        <dbReference type="ChEBI" id="CHEBI:60240"/>
        <label>1</label>
    </ligand>
</feature>
<keyword evidence="4 5" id="KW-0479">Metal-binding</keyword>
<dbReference type="SUPFAM" id="SSF102705">
    <property type="entry name" value="NIF3 (NGG1p interacting factor 3)-like"/>
    <property type="match status" value="1"/>
</dbReference>
<feature type="binding site" evidence="5">
    <location>
        <position position="231"/>
    </location>
    <ligand>
        <name>a divalent metal cation</name>
        <dbReference type="ChEBI" id="CHEBI:60240"/>
        <label>1</label>
    </ligand>
</feature>
<sequence length="270" mass="28994">MTTVSDAIAFLEKFAPPDLAETWDNVGLLVGRRDSHVEKIMTCLTLTPDVAAEALEKDVQLVVSHHPVLFRGAKQITDATSEGRMLLDLIENEVAVYSPHTSFDSAELGINQQLAESFGLLEIVPLRPREEGDSGDGGAELGSGRVGRLASAIDLKAFLTMLRTVVAADYVEFSGNLENSVERVAVACGSAAEFLEDAIRLGCDTFVTGEARFHSALQARGANVNLVLLGHYSSERPAVQRLAEILSAEFSEANIFASAVETDPLAVYSE</sequence>
<feature type="binding site" evidence="5">
    <location>
        <position position="66"/>
    </location>
    <ligand>
        <name>a divalent metal cation</name>
        <dbReference type="ChEBI" id="CHEBI:60240"/>
        <label>1</label>
    </ligand>
</feature>
<proteinExistence type="inferred from homology"/>
<evidence type="ECO:0000256" key="1">
    <source>
        <dbReference type="ARBA" id="ARBA00006964"/>
    </source>
</evidence>
<dbReference type="Proteomes" id="UP000187735">
    <property type="component" value="Chromosome"/>
</dbReference>
<dbReference type="AlphaFoldDB" id="A0A1P8WN72"/>
<evidence type="ECO:0000313" key="7">
    <source>
        <dbReference type="Proteomes" id="UP000187735"/>
    </source>
</evidence>
<dbReference type="NCBIfam" id="TIGR00486">
    <property type="entry name" value="YbgI_SA1388"/>
    <property type="match status" value="1"/>
</dbReference>
<dbReference type="Pfam" id="PF01784">
    <property type="entry name" value="DUF34_NIF3"/>
    <property type="match status" value="1"/>
</dbReference>
<reference evidence="6 7" key="1">
    <citation type="journal article" date="2016" name="Front. Microbiol.">
        <title>Fuerstia marisgermanicae gen. nov., sp. nov., an Unusual Member of the Phylum Planctomycetes from the German Wadden Sea.</title>
        <authorList>
            <person name="Kohn T."/>
            <person name="Heuer A."/>
            <person name="Jogler M."/>
            <person name="Vollmers J."/>
            <person name="Boedeker C."/>
            <person name="Bunk B."/>
            <person name="Rast P."/>
            <person name="Borchert D."/>
            <person name="Glockner I."/>
            <person name="Freese H.M."/>
            <person name="Klenk H.P."/>
            <person name="Overmann J."/>
            <person name="Kaster A.K."/>
            <person name="Rohde M."/>
            <person name="Wiegand S."/>
            <person name="Jogler C."/>
        </authorList>
    </citation>
    <scope>NUCLEOTIDE SEQUENCE [LARGE SCALE GENOMIC DNA]</scope>
    <source>
        <strain evidence="6 7">NH11</strain>
    </source>
</reference>
<accession>A0A1P8WN72</accession>
<dbReference type="EMBL" id="CP017641">
    <property type="protein sequence ID" value="APZ95512.1"/>
    <property type="molecule type" value="Genomic_DNA"/>
</dbReference>
<dbReference type="InterPro" id="IPR036069">
    <property type="entry name" value="DUF34/NIF3_sf"/>
</dbReference>
<evidence type="ECO:0000256" key="4">
    <source>
        <dbReference type="ARBA" id="ARBA00022723"/>
    </source>
</evidence>
<keyword evidence="7" id="KW-1185">Reference proteome</keyword>
<dbReference type="RefSeq" id="WP_077026666.1">
    <property type="nucleotide sequence ID" value="NZ_CP017641.1"/>
</dbReference>
<feature type="binding site" evidence="5">
    <location>
        <position position="235"/>
    </location>
    <ligand>
        <name>a divalent metal cation</name>
        <dbReference type="ChEBI" id="CHEBI:60240"/>
        <label>1</label>
    </ligand>
</feature>
<dbReference type="GO" id="GO:0005737">
    <property type="term" value="C:cytoplasm"/>
    <property type="evidence" value="ECO:0007669"/>
    <property type="project" value="TreeGrafter"/>
</dbReference>
<dbReference type="FunFam" id="3.40.1390.30:FF:000001">
    <property type="entry name" value="GTP cyclohydrolase 1 type 2"/>
    <property type="match status" value="1"/>
</dbReference>
<feature type="binding site" evidence="5">
    <location>
        <position position="65"/>
    </location>
    <ligand>
        <name>a divalent metal cation</name>
        <dbReference type="ChEBI" id="CHEBI:60240"/>
        <label>1</label>
    </ligand>
</feature>
<dbReference type="STRING" id="1891926.Fuma_05170"/>
<organism evidence="6 7">
    <name type="scientific">Fuerstiella marisgermanici</name>
    <dbReference type="NCBI Taxonomy" id="1891926"/>
    <lineage>
        <taxon>Bacteria</taxon>
        <taxon>Pseudomonadati</taxon>
        <taxon>Planctomycetota</taxon>
        <taxon>Planctomycetia</taxon>
        <taxon>Planctomycetales</taxon>
        <taxon>Planctomycetaceae</taxon>
        <taxon>Fuerstiella</taxon>
    </lineage>
</organism>
<name>A0A1P8WN72_9PLAN</name>
<dbReference type="PANTHER" id="PTHR13799">
    <property type="entry name" value="NGG1 INTERACTING FACTOR 3"/>
    <property type="match status" value="1"/>
</dbReference>
<protein>
    <recommendedName>
        <fullName evidence="3">GTP cyclohydrolase 1 type 2 homolog</fullName>
    </recommendedName>
</protein>